<proteinExistence type="predicted"/>
<dbReference type="RefSeq" id="WP_244076348.1">
    <property type="nucleotide sequence ID" value="NZ_AP025581.1"/>
</dbReference>
<reference evidence="2" key="1">
    <citation type="submission" date="2022-01" db="EMBL/GenBank/DDBJ databases">
        <title>Novel bile acid biosynthetic pathways are enriched in the microbiome of centenarians.</title>
        <authorList>
            <person name="Sato Y."/>
            <person name="Atarashi K."/>
            <person name="Plichta R.D."/>
            <person name="Arai Y."/>
            <person name="Sasajima S."/>
            <person name="Kearney M.S."/>
            <person name="Suda W."/>
            <person name="Takeshita K."/>
            <person name="Sasaki T."/>
            <person name="Okamoto S."/>
            <person name="Skelly N.A."/>
            <person name="Okamura Y."/>
            <person name="Vlamakis H."/>
            <person name="Li Y."/>
            <person name="Tanoue T."/>
            <person name="Takei H."/>
            <person name="Nittono H."/>
            <person name="Narushima S."/>
            <person name="Irie J."/>
            <person name="Itoh H."/>
            <person name="Moriya K."/>
            <person name="Sugiura Y."/>
            <person name="Suematsu M."/>
            <person name="Moritoki N."/>
            <person name="Shibata S."/>
            <person name="Littman R.D."/>
            <person name="Fischbach A.M."/>
            <person name="Uwamino Y."/>
            <person name="Inoue T."/>
            <person name="Honda A."/>
            <person name="Hattori M."/>
            <person name="Murai T."/>
            <person name="Xavier J.R."/>
            <person name="Hirose N."/>
            <person name="Honda K."/>
        </authorList>
    </citation>
    <scope>NUCLEOTIDE SEQUENCE</scope>
    <source>
        <strain evidence="2">CE91-St16</strain>
    </source>
</reference>
<organism evidence="2 3">
    <name type="scientific">Alistipes finegoldii</name>
    <dbReference type="NCBI Taxonomy" id="214856"/>
    <lineage>
        <taxon>Bacteria</taxon>
        <taxon>Pseudomonadati</taxon>
        <taxon>Bacteroidota</taxon>
        <taxon>Bacteroidia</taxon>
        <taxon>Bacteroidales</taxon>
        <taxon>Rikenellaceae</taxon>
        <taxon>Alistipes</taxon>
    </lineage>
</organism>
<evidence type="ECO:0000313" key="2">
    <source>
        <dbReference type="EMBL" id="GKI18614.1"/>
    </source>
</evidence>
<name>A0AA37KS18_9BACT</name>
<sequence length="77" mass="8361">MDGQLFVKIKQNRKHNEKSGGKNNRPHSPHGGPAATGNDGGRPPAQHLPPPAESLKQKLPRPGRRKALKIKTFRLGG</sequence>
<gene>
    <name evidence="2" type="ORF">CE91St16_15220</name>
</gene>
<comment type="caution">
    <text evidence="2">The sequence shown here is derived from an EMBL/GenBank/DDBJ whole genome shotgun (WGS) entry which is preliminary data.</text>
</comment>
<evidence type="ECO:0000313" key="3">
    <source>
        <dbReference type="Proteomes" id="UP001055105"/>
    </source>
</evidence>
<feature type="compositionally biased region" description="Basic residues" evidence="1">
    <location>
        <begin position="58"/>
        <end position="77"/>
    </location>
</feature>
<dbReference type="EMBL" id="BQOL01000001">
    <property type="protein sequence ID" value="GKI18614.1"/>
    <property type="molecule type" value="Genomic_DNA"/>
</dbReference>
<feature type="region of interest" description="Disordered" evidence="1">
    <location>
        <begin position="1"/>
        <end position="77"/>
    </location>
</feature>
<accession>A0AA37KS18</accession>
<dbReference type="Proteomes" id="UP001055105">
    <property type="component" value="Unassembled WGS sequence"/>
</dbReference>
<dbReference type="AlphaFoldDB" id="A0AA37KS18"/>
<protein>
    <submittedName>
        <fullName evidence="2">Uncharacterized protein</fullName>
    </submittedName>
</protein>
<evidence type="ECO:0000256" key="1">
    <source>
        <dbReference type="SAM" id="MobiDB-lite"/>
    </source>
</evidence>